<evidence type="ECO:0000313" key="1">
    <source>
        <dbReference type="EMBL" id="KAI6082311.1"/>
    </source>
</evidence>
<gene>
    <name evidence="1" type="ORF">F4821DRAFT_216439</name>
</gene>
<dbReference type="Proteomes" id="UP001497680">
    <property type="component" value="Unassembled WGS sequence"/>
</dbReference>
<keyword evidence="2" id="KW-1185">Reference proteome</keyword>
<organism evidence="1 2">
    <name type="scientific">Hypoxylon rubiginosum</name>
    <dbReference type="NCBI Taxonomy" id="110542"/>
    <lineage>
        <taxon>Eukaryota</taxon>
        <taxon>Fungi</taxon>
        <taxon>Dikarya</taxon>
        <taxon>Ascomycota</taxon>
        <taxon>Pezizomycotina</taxon>
        <taxon>Sordariomycetes</taxon>
        <taxon>Xylariomycetidae</taxon>
        <taxon>Xylariales</taxon>
        <taxon>Hypoxylaceae</taxon>
        <taxon>Hypoxylon</taxon>
    </lineage>
</organism>
<evidence type="ECO:0000313" key="2">
    <source>
        <dbReference type="Proteomes" id="UP001497680"/>
    </source>
</evidence>
<proteinExistence type="predicted"/>
<reference evidence="1 2" key="1">
    <citation type="journal article" date="2022" name="New Phytol.">
        <title>Ecological generalism drives hyperdiversity of secondary metabolite gene clusters in xylarialean endophytes.</title>
        <authorList>
            <person name="Franco M.E.E."/>
            <person name="Wisecaver J.H."/>
            <person name="Arnold A.E."/>
            <person name="Ju Y.M."/>
            <person name="Slot J.C."/>
            <person name="Ahrendt S."/>
            <person name="Moore L.P."/>
            <person name="Eastman K.E."/>
            <person name="Scott K."/>
            <person name="Konkel Z."/>
            <person name="Mondo S.J."/>
            <person name="Kuo A."/>
            <person name="Hayes R.D."/>
            <person name="Haridas S."/>
            <person name="Andreopoulos B."/>
            <person name="Riley R."/>
            <person name="LaButti K."/>
            <person name="Pangilinan J."/>
            <person name="Lipzen A."/>
            <person name="Amirebrahimi M."/>
            <person name="Yan J."/>
            <person name="Adam C."/>
            <person name="Keymanesh K."/>
            <person name="Ng V."/>
            <person name="Louie K."/>
            <person name="Northen T."/>
            <person name="Drula E."/>
            <person name="Henrissat B."/>
            <person name="Hsieh H.M."/>
            <person name="Youens-Clark K."/>
            <person name="Lutzoni F."/>
            <person name="Miadlikowska J."/>
            <person name="Eastwood D.C."/>
            <person name="Hamelin R.C."/>
            <person name="Grigoriev I.V."/>
            <person name="U'Ren J.M."/>
        </authorList>
    </citation>
    <scope>NUCLEOTIDE SEQUENCE [LARGE SCALE GENOMIC DNA]</scope>
    <source>
        <strain evidence="1 2">ER1909</strain>
    </source>
</reference>
<sequence>MSSRASSDVQSSYDEYPAKADLRNELCQPLPHIAPGTVDSTVMSSEEATKQARTVLSAFNNALSSNDAKKLASCFFAGQAFWRDMLALTSHLRTFTTPSVISAALLETKGLRGVVGDVALEVAAIFIPASPVLQFIDCRVVFKTSTPGATCSGRLVLLPTKVEGESDQDVVEWKIWFLCTWIDNLDVQVEDEALLKLPRRKLDDVETIETDVLIIGAGNSGIVLAARLKALGVESVMIDRNAEVGDNWNLRYDCMTFHIPTSGTELPYLRYDKTLQTPHLLTRKELGEHLKRYVSIFNLNTINSANIQSTIYDQEYRRWVVRFRTPDGDRKAICKQLVQATGIGSQKPYLPSIPGAHQYKGVSVHSAQYKSGKTLVDQGAKSALVIGSANTGFDIMEDCYAAGLKTTMIVRSPTYIFPMEYLFDPHAFGAYDIFPIDVADKMLLTVPTAVDTQLVKGLLSHKASAEPDRYKPLADAGFPVIDSTHPDAHIQHHLLERAGGHYVDMDKGVHLIANRKVGVKGGAEPVAYTETGLRFSDGSILDADAVVWCTGFADRDARTTAAEILSGGNVASAEFDGGKNGTAKNVLGPSEIAARLDATWALDGEGEIRGLWKRPLRLDNYWVMGGHTQLQRWYSRILAQQIKLTLEGTLPPAYRDTPKPVE</sequence>
<name>A0ACC0CPM0_9PEZI</name>
<protein>
    <submittedName>
        <fullName evidence="1">FAD/NAD(P)-binding domain-containing protein</fullName>
    </submittedName>
</protein>
<dbReference type="EMBL" id="MU394373">
    <property type="protein sequence ID" value="KAI6082311.1"/>
    <property type="molecule type" value="Genomic_DNA"/>
</dbReference>
<comment type="caution">
    <text evidence="1">The sequence shown here is derived from an EMBL/GenBank/DDBJ whole genome shotgun (WGS) entry which is preliminary data.</text>
</comment>
<accession>A0ACC0CPM0</accession>